<comment type="caution">
    <text evidence="3">The sequence shown here is derived from an EMBL/GenBank/DDBJ whole genome shotgun (WGS) entry which is preliminary data.</text>
</comment>
<feature type="compositionally biased region" description="Gly residues" evidence="1">
    <location>
        <begin position="322"/>
        <end position="332"/>
    </location>
</feature>
<feature type="region of interest" description="Disordered" evidence="1">
    <location>
        <begin position="80"/>
        <end position="112"/>
    </location>
</feature>
<dbReference type="PROSITE" id="PS50030">
    <property type="entry name" value="UBA"/>
    <property type="match status" value="1"/>
</dbReference>
<keyword evidence="4" id="KW-1185">Reference proteome</keyword>
<dbReference type="Gene3D" id="1.10.8.10">
    <property type="entry name" value="DNA helicase RuvA subunit, C-terminal domain"/>
    <property type="match status" value="1"/>
</dbReference>
<feature type="compositionally biased region" description="Low complexity" evidence="1">
    <location>
        <begin position="82"/>
        <end position="112"/>
    </location>
</feature>
<dbReference type="InterPro" id="IPR009060">
    <property type="entry name" value="UBA-like_sf"/>
</dbReference>
<reference evidence="3" key="1">
    <citation type="submission" date="2020-11" db="EMBL/GenBank/DDBJ databases">
        <title>Chlorella ohadii genome sequencing and assembly.</title>
        <authorList>
            <person name="Murik O."/>
            <person name="Treves H."/>
            <person name="Kedem I."/>
            <person name="Shotland Y."/>
            <person name="Kaplan A."/>
        </authorList>
    </citation>
    <scope>NUCLEOTIDE SEQUENCE</scope>
    <source>
        <strain evidence="3">1</strain>
    </source>
</reference>
<feature type="region of interest" description="Disordered" evidence="1">
    <location>
        <begin position="309"/>
        <end position="334"/>
    </location>
</feature>
<accession>A0AAD5H1S0</accession>
<evidence type="ECO:0000256" key="1">
    <source>
        <dbReference type="SAM" id="MobiDB-lite"/>
    </source>
</evidence>
<dbReference type="InterPro" id="IPR015940">
    <property type="entry name" value="UBA"/>
</dbReference>
<proteinExistence type="predicted"/>
<organism evidence="3 4">
    <name type="scientific">Chlorella ohadii</name>
    <dbReference type="NCBI Taxonomy" id="2649997"/>
    <lineage>
        <taxon>Eukaryota</taxon>
        <taxon>Viridiplantae</taxon>
        <taxon>Chlorophyta</taxon>
        <taxon>core chlorophytes</taxon>
        <taxon>Trebouxiophyceae</taxon>
        <taxon>Chlorellales</taxon>
        <taxon>Chlorellaceae</taxon>
        <taxon>Chlorella clade</taxon>
        <taxon>Chlorella</taxon>
    </lineage>
</organism>
<dbReference type="SUPFAM" id="SSF46934">
    <property type="entry name" value="UBA-like"/>
    <property type="match status" value="1"/>
</dbReference>
<dbReference type="SMART" id="SM00165">
    <property type="entry name" value="UBA"/>
    <property type="match status" value="1"/>
</dbReference>
<feature type="domain" description="UBA" evidence="2">
    <location>
        <begin position="454"/>
        <end position="494"/>
    </location>
</feature>
<protein>
    <recommendedName>
        <fullName evidence="2">UBA domain-containing protein</fullName>
    </recommendedName>
</protein>
<dbReference type="Pfam" id="PF22562">
    <property type="entry name" value="UBA_7"/>
    <property type="match status" value="1"/>
</dbReference>
<sequence>MAALHERRDAYIRHVSSTEGLAALASAVVRNASSVLKDISDGDMSVILRLGELERCVLWQAAVADEWKLEHDAKKAAEEKAAAAATSASGRPAGAGAAGDQEMAEAGPSSTSAAAAAGGSAVAAAGAPAGAAGSAAFAAEPAAAGSAGGNGSKEKKRKSPEELACDILVHFAHTARAFGQAVAKAIHVPVRRREEAAAAPTMAMKAAAVNLAVVLRRNFDFQGLDDPSDKGKAPAGAAATAQGAYATTDARRVRYLQRVLDASFNVLFDGRRRTTHTLIYNYFLATGGMRAFLQQFGGCLELLRRLPPRPQPGGDADMVDAGSGGTASGTGGEEAYRHSVEATVNTFLVLMTNMSHAPMVINSPNSANLIVAPVPGAGDAAKPPEDATAFMRHIWGMLLASVLPLWRDPQLLSAHGDKMVQSVVSVLRNCIENSSQLAAAVAASAATRGGARSAADPTRVQQIVEMGFSQAQAEEALRRNANHVELAMEWLFANPEAAAAAEASTAQQQGPGDDEQLAAMVADALSAGGKRLGMLEEAQAEVPTAAMPDTAALVDSAVKLLEPAPTAAFYASDLLKQHSGQSSKHRQGVLERLMWHLSSASSPTDAQLFAPAHLAAVLLAEVAPCREVAAEKGASVTC</sequence>
<name>A0AAD5H1S0_9CHLO</name>
<dbReference type="AlphaFoldDB" id="A0AAD5H1S0"/>
<dbReference type="Proteomes" id="UP001205105">
    <property type="component" value="Unassembled WGS sequence"/>
</dbReference>
<evidence type="ECO:0000259" key="2">
    <source>
        <dbReference type="PROSITE" id="PS50030"/>
    </source>
</evidence>
<evidence type="ECO:0000313" key="4">
    <source>
        <dbReference type="Proteomes" id="UP001205105"/>
    </source>
</evidence>
<dbReference type="CDD" id="cd14327">
    <property type="entry name" value="UBA_atUPL1_2_like"/>
    <property type="match status" value="1"/>
</dbReference>
<evidence type="ECO:0000313" key="3">
    <source>
        <dbReference type="EMBL" id="KAI7840919.1"/>
    </source>
</evidence>
<dbReference type="EMBL" id="JADXDR010000069">
    <property type="protein sequence ID" value="KAI7840919.1"/>
    <property type="molecule type" value="Genomic_DNA"/>
</dbReference>
<gene>
    <name evidence="3" type="ORF">COHA_005351</name>
</gene>